<reference evidence="3" key="1">
    <citation type="journal article" date="2019" name="Int. J. Syst. Evol. Microbiol.">
        <title>The Global Catalogue of Microorganisms (GCM) 10K type strain sequencing project: providing services to taxonomists for standard genome sequencing and annotation.</title>
        <authorList>
            <consortium name="The Broad Institute Genomics Platform"/>
            <consortium name="The Broad Institute Genome Sequencing Center for Infectious Disease"/>
            <person name="Wu L."/>
            <person name="Ma J."/>
        </authorList>
    </citation>
    <scope>NUCLEOTIDE SEQUENCE [LARGE SCALE GENOMIC DNA]</scope>
    <source>
        <strain evidence="3">CGMCC 1.13666</strain>
    </source>
</reference>
<keyword evidence="1" id="KW-0732">Signal</keyword>
<feature type="signal peptide" evidence="1">
    <location>
        <begin position="1"/>
        <end position="22"/>
    </location>
</feature>
<accession>A0ABW2EZ67</accession>
<evidence type="ECO:0008006" key="4">
    <source>
        <dbReference type="Google" id="ProtNLM"/>
    </source>
</evidence>
<name>A0ABW2EZ67_9GAMM</name>
<proteinExistence type="predicted"/>
<dbReference type="Gene3D" id="2.40.160.20">
    <property type="match status" value="1"/>
</dbReference>
<feature type="chain" id="PRO_5045693126" description="Outer membrane protein beta-barrel domain-containing protein" evidence="1">
    <location>
        <begin position="23"/>
        <end position="190"/>
    </location>
</feature>
<dbReference type="SUPFAM" id="SSF56925">
    <property type="entry name" value="OMPA-like"/>
    <property type="match status" value="1"/>
</dbReference>
<comment type="caution">
    <text evidence="2">The sequence shown here is derived from an EMBL/GenBank/DDBJ whole genome shotgun (WGS) entry which is preliminary data.</text>
</comment>
<dbReference type="Proteomes" id="UP001596411">
    <property type="component" value="Unassembled WGS sequence"/>
</dbReference>
<sequence length="190" mass="20814">MMRSLSRLTLLTLLVASPPLLAAAPSASPQDDPEFIELDNGVRVDGESVDFFDGFTSGFRVAAGYLLPRLPRFEIGAEFAYLESEQLPTTYQGMPVQLDSASLRGAVMAGLRLGKLHFYGKSGLAGWQADVAGPAEGNWRRDSLDGTAQTFGLGASIQHNAWQGRLEYEYIDADRLDHLNITSARVIYRF</sequence>
<organism evidence="2 3">
    <name type="scientific">Halomonas salifodinae</name>
    <dbReference type="NCBI Taxonomy" id="438745"/>
    <lineage>
        <taxon>Bacteria</taxon>
        <taxon>Pseudomonadati</taxon>
        <taxon>Pseudomonadota</taxon>
        <taxon>Gammaproteobacteria</taxon>
        <taxon>Oceanospirillales</taxon>
        <taxon>Halomonadaceae</taxon>
        <taxon>Halomonas</taxon>
    </lineage>
</organism>
<dbReference type="EMBL" id="JBHSZP010000026">
    <property type="protein sequence ID" value="MFC7090495.1"/>
    <property type="molecule type" value="Genomic_DNA"/>
</dbReference>
<evidence type="ECO:0000313" key="2">
    <source>
        <dbReference type="EMBL" id="MFC7090495.1"/>
    </source>
</evidence>
<dbReference type="InterPro" id="IPR011250">
    <property type="entry name" value="OMP/PagP_B-barrel"/>
</dbReference>
<evidence type="ECO:0000256" key="1">
    <source>
        <dbReference type="SAM" id="SignalP"/>
    </source>
</evidence>
<gene>
    <name evidence="2" type="ORF">ACFQH5_13135</name>
</gene>
<keyword evidence="3" id="KW-1185">Reference proteome</keyword>
<evidence type="ECO:0000313" key="3">
    <source>
        <dbReference type="Proteomes" id="UP001596411"/>
    </source>
</evidence>
<dbReference type="RefSeq" id="WP_346060503.1">
    <property type="nucleotide sequence ID" value="NZ_BAAADR010000001.1"/>
</dbReference>
<protein>
    <recommendedName>
        <fullName evidence="4">Outer membrane protein beta-barrel domain-containing protein</fullName>
    </recommendedName>
</protein>